<organism evidence="4 5">
    <name type="scientific">Marixanthomonas spongiae</name>
    <dbReference type="NCBI Taxonomy" id="2174845"/>
    <lineage>
        <taxon>Bacteria</taxon>
        <taxon>Pseudomonadati</taxon>
        <taxon>Bacteroidota</taxon>
        <taxon>Flavobacteriia</taxon>
        <taxon>Flavobacteriales</taxon>
        <taxon>Flavobacteriaceae</taxon>
        <taxon>Marixanthomonas</taxon>
    </lineage>
</organism>
<dbReference type="PANTHER" id="PTHR42879">
    <property type="entry name" value="3-OXOACYL-(ACYL-CARRIER-PROTEIN) REDUCTASE"/>
    <property type="match status" value="1"/>
</dbReference>
<dbReference type="OrthoDB" id="9803333at2"/>
<comment type="similarity">
    <text evidence="1">Belongs to the short-chain dehydrogenases/reductases (SDR) family.</text>
</comment>
<dbReference type="GO" id="GO:0016491">
    <property type="term" value="F:oxidoreductase activity"/>
    <property type="evidence" value="ECO:0007669"/>
    <property type="project" value="UniProtKB-KW"/>
</dbReference>
<dbReference type="AlphaFoldDB" id="A0A2U0HZP1"/>
<dbReference type="NCBIfam" id="NF009466">
    <property type="entry name" value="PRK12826.1-2"/>
    <property type="match status" value="1"/>
</dbReference>
<feature type="domain" description="Ketoreductase" evidence="3">
    <location>
        <begin position="2"/>
        <end position="185"/>
    </location>
</feature>
<dbReference type="Pfam" id="PF13561">
    <property type="entry name" value="adh_short_C2"/>
    <property type="match status" value="1"/>
</dbReference>
<dbReference type="InterPro" id="IPR057326">
    <property type="entry name" value="KR_dom"/>
</dbReference>
<dbReference type="InterPro" id="IPR050259">
    <property type="entry name" value="SDR"/>
</dbReference>
<dbReference type="PRINTS" id="PR00080">
    <property type="entry name" value="SDRFAMILY"/>
</dbReference>
<reference evidence="4 5" key="1">
    <citation type="submission" date="2018-04" db="EMBL/GenBank/DDBJ databases">
        <title>Marixanthomonas spongiae HN-E44 sp. nov., isolated from a marine sponge.</title>
        <authorList>
            <person name="Luo L."/>
            <person name="Zhuang L."/>
        </authorList>
    </citation>
    <scope>NUCLEOTIDE SEQUENCE [LARGE SCALE GENOMIC DNA]</scope>
    <source>
        <strain evidence="4 5">HN-E44</strain>
    </source>
</reference>
<evidence type="ECO:0000313" key="5">
    <source>
        <dbReference type="Proteomes" id="UP000245962"/>
    </source>
</evidence>
<gene>
    <name evidence="4" type="ORF">DDV96_10940</name>
</gene>
<proteinExistence type="inferred from homology"/>
<dbReference type="InterPro" id="IPR002347">
    <property type="entry name" value="SDR_fam"/>
</dbReference>
<keyword evidence="5" id="KW-1185">Reference proteome</keyword>
<keyword evidence="2" id="KW-0560">Oxidoreductase</keyword>
<protein>
    <submittedName>
        <fullName evidence="4">3-oxoacyl-ACP reductase FabG</fullName>
    </submittedName>
</protein>
<dbReference type="PANTHER" id="PTHR42879:SF2">
    <property type="entry name" value="3-OXOACYL-[ACYL-CARRIER-PROTEIN] REDUCTASE FABG"/>
    <property type="match status" value="1"/>
</dbReference>
<name>A0A2U0HZP1_9FLAO</name>
<sequence length="243" mass="26236">MKCALVTGGSRGIGKAISLQLAVDSDYHILVNYRKDQTAAHETLKSVEDAGGKGSLLPFDVSNREEVVKALGTFQEKNPEAVVEVLVNNAGITKDGLFMWMKPEAWDSVINTNLNGFFNVTHHLIQNMLMNRYGRIINIVSLAGVKGNAGQVNYAAAKGAVVAATKSLAQEVGKRNITVNAVAPGFINSDMTEDLDEKELKKMVPLNRFGQPEEVAHLVSFLASEKASYITGEVININGGIYS</sequence>
<accession>A0A2U0HZP1</accession>
<dbReference type="FunFam" id="3.40.50.720:FF:000173">
    <property type="entry name" value="3-oxoacyl-[acyl-carrier protein] reductase"/>
    <property type="match status" value="1"/>
</dbReference>
<dbReference type="Proteomes" id="UP000245962">
    <property type="component" value="Unassembled WGS sequence"/>
</dbReference>
<dbReference type="Gene3D" id="3.40.50.720">
    <property type="entry name" value="NAD(P)-binding Rossmann-like Domain"/>
    <property type="match status" value="1"/>
</dbReference>
<evidence type="ECO:0000256" key="2">
    <source>
        <dbReference type="ARBA" id="ARBA00023002"/>
    </source>
</evidence>
<evidence type="ECO:0000259" key="3">
    <source>
        <dbReference type="SMART" id="SM00822"/>
    </source>
</evidence>
<dbReference type="RefSeq" id="WP_116694796.1">
    <property type="nucleotide sequence ID" value="NZ_QEHR01000006.1"/>
</dbReference>
<dbReference type="PRINTS" id="PR00081">
    <property type="entry name" value="GDHRDH"/>
</dbReference>
<evidence type="ECO:0000256" key="1">
    <source>
        <dbReference type="ARBA" id="ARBA00006484"/>
    </source>
</evidence>
<dbReference type="SUPFAM" id="SSF51735">
    <property type="entry name" value="NAD(P)-binding Rossmann-fold domains"/>
    <property type="match status" value="1"/>
</dbReference>
<dbReference type="SMART" id="SM00822">
    <property type="entry name" value="PKS_KR"/>
    <property type="match status" value="1"/>
</dbReference>
<dbReference type="NCBIfam" id="NF004200">
    <property type="entry name" value="PRK05653.1-5"/>
    <property type="match status" value="1"/>
</dbReference>
<evidence type="ECO:0000313" key="4">
    <source>
        <dbReference type="EMBL" id="PVW14307.1"/>
    </source>
</evidence>
<dbReference type="InterPro" id="IPR036291">
    <property type="entry name" value="NAD(P)-bd_dom_sf"/>
</dbReference>
<comment type="caution">
    <text evidence="4">The sequence shown here is derived from an EMBL/GenBank/DDBJ whole genome shotgun (WGS) entry which is preliminary data.</text>
</comment>
<dbReference type="EMBL" id="QEHR01000006">
    <property type="protein sequence ID" value="PVW14307.1"/>
    <property type="molecule type" value="Genomic_DNA"/>
</dbReference>